<dbReference type="OrthoDB" id="266518at2759"/>
<evidence type="ECO:0000313" key="7">
    <source>
        <dbReference type="EMBL" id="RWS11374.1"/>
    </source>
</evidence>
<dbReference type="PANTHER" id="PTHR21389:SF0">
    <property type="entry name" value="ETOPOSIDE-INDUCED PROTEIN 2.4 HOMOLOG"/>
    <property type="match status" value="1"/>
</dbReference>
<keyword evidence="8" id="KW-1185">Reference proteome</keyword>
<comment type="similarity">
    <text evidence="2">Belongs to the EI24 family.</text>
</comment>
<name>A0A443R7X7_9ACAR</name>
<dbReference type="STRING" id="1965070.A0A443R7X7"/>
<feature type="transmembrane region" description="Helical" evidence="6">
    <location>
        <begin position="153"/>
        <end position="175"/>
    </location>
</feature>
<protein>
    <submittedName>
        <fullName evidence="7">Etoposide-induced protein 2.4-like protein</fullName>
    </submittedName>
</protein>
<dbReference type="GO" id="GO:0016020">
    <property type="term" value="C:membrane"/>
    <property type="evidence" value="ECO:0007669"/>
    <property type="project" value="UniProtKB-SubCell"/>
</dbReference>
<organism evidence="7 8">
    <name type="scientific">Dinothrombium tinctorium</name>
    <dbReference type="NCBI Taxonomy" id="1965070"/>
    <lineage>
        <taxon>Eukaryota</taxon>
        <taxon>Metazoa</taxon>
        <taxon>Ecdysozoa</taxon>
        <taxon>Arthropoda</taxon>
        <taxon>Chelicerata</taxon>
        <taxon>Arachnida</taxon>
        <taxon>Acari</taxon>
        <taxon>Acariformes</taxon>
        <taxon>Trombidiformes</taxon>
        <taxon>Prostigmata</taxon>
        <taxon>Anystina</taxon>
        <taxon>Parasitengona</taxon>
        <taxon>Trombidioidea</taxon>
        <taxon>Trombidiidae</taxon>
        <taxon>Dinothrombium</taxon>
    </lineage>
</organism>
<proteinExistence type="inferred from homology"/>
<dbReference type="AlphaFoldDB" id="A0A443R7X7"/>
<keyword evidence="4 6" id="KW-1133">Transmembrane helix</keyword>
<dbReference type="EMBL" id="NCKU01001738">
    <property type="protein sequence ID" value="RWS11374.1"/>
    <property type="molecule type" value="Genomic_DNA"/>
</dbReference>
<feature type="transmembrane region" description="Helical" evidence="6">
    <location>
        <begin position="107"/>
        <end position="132"/>
    </location>
</feature>
<keyword evidence="3 6" id="KW-0812">Transmembrane</keyword>
<evidence type="ECO:0000256" key="2">
    <source>
        <dbReference type="ARBA" id="ARBA00010970"/>
    </source>
</evidence>
<gene>
    <name evidence="7" type="ORF">B4U79_00124</name>
</gene>
<comment type="caution">
    <text evidence="7">The sequence shown here is derived from an EMBL/GenBank/DDBJ whole genome shotgun (WGS) entry which is preliminary data.</text>
</comment>
<dbReference type="InterPro" id="IPR059112">
    <property type="entry name" value="CysZ/EI24"/>
</dbReference>
<dbReference type="Proteomes" id="UP000285301">
    <property type="component" value="Unassembled WGS sequence"/>
</dbReference>
<evidence type="ECO:0000256" key="4">
    <source>
        <dbReference type="ARBA" id="ARBA00022989"/>
    </source>
</evidence>
<sequence length="210" mass="23920">MEQLKNIALGVLLGIRDSLFGIAAIRYLRNNECNTGDDHQRGVKRRKPPNNAFRRIFECGCLNGGLFLASIVAFQNVFLPSVYTFMEFLFGSSPGLLKSVWYWLQPLLSYTFGALWILPLFLLTRIVNALWFQDIADSAYKGRPQSLRSISKLVADTLFSLVIQALFILQSLLVASLPLSFLGQCFSLFHLSLLYSLYSFEYKWFNMGMC</sequence>
<evidence type="ECO:0000313" key="8">
    <source>
        <dbReference type="Proteomes" id="UP000285301"/>
    </source>
</evidence>
<dbReference type="GO" id="GO:0016236">
    <property type="term" value="P:macroautophagy"/>
    <property type="evidence" value="ECO:0007669"/>
    <property type="project" value="TreeGrafter"/>
</dbReference>
<dbReference type="PANTHER" id="PTHR21389">
    <property type="entry name" value="P53 INDUCED PROTEIN"/>
    <property type="match status" value="1"/>
</dbReference>
<evidence type="ECO:0000256" key="1">
    <source>
        <dbReference type="ARBA" id="ARBA00004141"/>
    </source>
</evidence>
<dbReference type="GO" id="GO:0005783">
    <property type="term" value="C:endoplasmic reticulum"/>
    <property type="evidence" value="ECO:0007669"/>
    <property type="project" value="TreeGrafter"/>
</dbReference>
<keyword evidence="5 6" id="KW-0472">Membrane</keyword>
<evidence type="ECO:0000256" key="5">
    <source>
        <dbReference type="ARBA" id="ARBA00023136"/>
    </source>
</evidence>
<comment type="subcellular location">
    <subcellularLocation>
        <location evidence="1">Membrane</location>
        <topology evidence="1">Multi-pass membrane protein</topology>
    </subcellularLocation>
</comment>
<dbReference type="Pfam" id="PF07264">
    <property type="entry name" value="EI24"/>
    <property type="match status" value="1"/>
</dbReference>
<feature type="transmembrane region" description="Helical" evidence="6">
    <location>
        <begin position="56"/>
        <end position="78"/>
    </location>
</feature>
<accession>A0A443R7X7</accession>
<evidence type="ECO:0000256" key="6">
    <source>
        <dbReference type="SAM" id="Phobius"/>
    </source>
</evidence>
<reference evidence="7 8" key="1">
    <citation type="journal article" date="2018" name="Gigascience">
        <title>Genomes of trombidid mites reveal novel predicted allergens and laterally-transferred genes associated with secondary metabolism.</title>
        <authorList>
            <person name="Dong X."/>
            <person name="Chaisiri K."/>
            <person name="Xia D."/>
            <person name="Armstrong S.D."/>
            <person name="Fang Y."/>
            <person name="Donnelly M.J."/>
            <person name="Kadowaki T."/>
            <person name="McGarry J.W."/>
            <person name="Darby A.C."/>
            <person name="Makepeace B.L."/>
        </authorList>
    </citation>
    <scope>NUCLEOTIDE SEQUENCE [LARGE SCALE GENOMIC DNA]</scope>
    <source>
        <strain evidence="7">UoL-WK</strain>
    </source>
</reference>
<evidence type="ECO:0000256" key="3">
    <source>
        <dbReference type="ARBA" id="ARBA00022692"/>
    </source>
</evidence>
<feature type="transmembrane region" description="Helical" evidence="6">
    <location>
        <begin position="181"/>
        <end position="200"/>
    </location>
</feature>